<dbReference type="InterPro" id="IPR055357">
    <property type="entry name" value="LRR_At1g61320_AtMIF1"/>
</dbReference>
<accession>A0A8T0VLK3</accession>
<gene>
    <name evidence="2" type="ORF">PVAP13_2NG109300</name>
</gene>
<sequence length="496" mass="56046">MASSGLDPTPDCLRRQRTRQIPLERGFHHACKRFHQANHVMFLGFPKMLREYAARAACVSHRFLHSWRCFPNLTFYQTTFGLNKGTSYEREKNFIDTIDHIIRNRSGVGVKTLILDVSHCGKVITAQHLDIWLQAIIRSGILKIYVELPPHYSPEHNLPCSLLSCAGSSLQSISLFSCAFHPTLTIGYLKSLKRVCLNHVHTTEEELGCLFSSTVSLGFIELTSCNEITFLNIPSHLQALSTLMVFMCTSLQTIEIYAPNLTKFWFAGPPIEILINNSSQLNYMSMNGTYNSGTIQYAQTKPQSIAPKLQTLSLTSSKKRAYPTFHTPVLPGKFFHLKRLHIFLFGTGFQSYDYLSLVSFLEACPALETFFLCAGGYNAWQDTTPQDSNADSLHIRQIPEFQHVNLKKVSILRFSSAKSLIELTCKIIENTPSLQCLVLDTSPSYRCKIMSLDDIRKSRCAVEAVERYIVGKVPSSVEFKILELSSQPLVNLWPTL</sequence>
<feature type="domain" description="At1g61320/AtMIF1 LRR" evidence="1">
    <location>
        <begin position="101"/>
        <end position="484"/>
    </location>
</feature>
<reference evidence="2" key="1">
    <citation type="submission" date="2020-05" db="EMBL/GenBank/DDBJ databases">
        <title>WGS assembly of Panicum virgatum.</title>
        <authorList>
            <person name="Lovell J.T."/>
            <person name="Jenkins J."/>
            <person name="Shu S."/>
            <person name="Juenger T.E."/>
            <person name="Schmutz J."/>
        </authorList>
    </citation>
    <scope>NUCLEOTIDE SEQUENCE</scope>
    <source>
        <strain evidence="2">AP13</strain>
    </source>
</reference>
<dbReference type="InterPro" id="IPR032675">
    <property type="entry name" value="LRR_dom_sf"/>
</dbReference>
<dbReference type="EMBL" id="CM029040">
    <property type="protein sequence ID" value="KAG2632599.1"/>
    <property type="molecule type" value="Genomic_DNA"/>
</dbReference>
<dbReference type="AlphaFoldDB" id="A0A8T0VLK3"/>
<name>A0A8T0VLK3_PANVG</name>
<dbReference type="Gene3D" id="3.80.10.10">
    <property type="entry name" value="Ribonuclease Inhibitor"/>
    <property type="match status" value="1"/>
</dbReference>
<dbReference type="PANTHER" id="PTHR34145">
    <property type="entry name" value="OS02G0105600 PROTEIN"/>
    <property type="match status" value="1"/>
</dbReference>
<dbReference type="InterPro" id="IPR053772">
    <property type="entry name" value="At1g61320/At1g61330-like"/>
</dbReference>
<evidence type="ECO:0000259" key="1">
    <source>
        <dbReference type="Pfam" id="PF23622"/>
    </source>
</evidence>
<dbReference type="PANTHER" id="PTHR34145:SF64">
    <property type="entry name" value="F-BOX DOMAIN CONTAINING PROTEIN, EXPRESSED"/>
    <property type="match status" value="1"/>
</dbReference>
<protein>
    <recommendedName>
        <fullName evidence="1">At1g61320/AtMIF1 LRR domain-containing protein</fullName>
    </recommendedName>
</protein>
<proteinExistence type="predicted"/>
<dbReference type="SUPFAM" id="SSF52047">
    <property type="entry name" value="RNI-like"/>
    <property type="match status" value="1"/>
</dbReference>
<dbReference type="Pfam" id="PF23622">
    <property type="entry name" value="LRR_At1g61320_AtMIF1"/>
    <property type="match status" value="1"/>
</dbReference>
<dbReference type="Proteomes" id="UP000823388">
    <property type="component" value="Chromosome 2N"/>
</dbReference>
<keyword evidence="3" id="KW-1185">Reference proteome</keyword>
<evidence type="ECO:0000313" key="3">
    <source>
        <dbReference type="Proteomes" id="UP000823388"/>
    </source>
</evidence>
<comment type="caution">
    <text evidence="2">The sequence shown here is derived from an EMBL/GenBank/DDBJ whole genome shotgun (WGS) entry which is preliminary data.</text>
</comment>
<organism evidence="2 3">
    <name type="scientific">Panicum virgatum</name>
    <name type="common">Blackwell switchgrass</name>
    <dbReference type="NCBI Taxonomy" id="38727"/>
    <lineage>
        <taxon>Eukaryota</taxon>
        <taxon>Viridiplantae</taxon>
        <taxon>Streptophyta</taxon>
        <taxon>Embryophyta</taxon>
        <taxon>Tracheophyta</taxon>
        <taxon>Spermatophyta</taxon>
        <taxon>Magnoliopsida</taxon>
        <taxon>Liliopsida</taxon>
        <taxon>Poales</taxon>
        <taxon>Poaceae</taxon>
        <taxon>PACMAD clade</taxon>
        <taxon>Panicoideae</taxon>
        <taxon>Panicodae</taxon>
        <taxon>Paniceae</taxon>
        <taxon>Panicinae</taxon>
        <taxon>Panicum</taxon>
        <taxon>Panicum sect. Hiantes</taxon>
    </lineage>
</organism>
<evidence type="ECO:0000313" key="2">
    <source>
        <dbReference type="EMBL" id="KAG2632599.1"/>
    </source>
</evidence>